<evidence type="ECO:0000313" key="3">
    <source>
        <dbReference type="Proteomes" id="UP000198528"/>
    </source>
</evidence>
<dbReference type="PANTHER" id="PTHR30115:SF11">
    <property type="entry name" value="NITROGEN REGULATORY PROTEIN P-II HOMOLOG"/>
    <property type="match status" value="1"/>
</dbReference>
<dbReference type="GO" id="GO:0030234">
    <property type="term" value="F:enzyme regulator activity"/>
    <property type="evidence" value="ECO:0007669"/>
    <property type="project" value="InterPro"/>
</dbReference>
<dbReference type="Proteomes" id="UP000198528">
    <property type="component" value="Unassembled WGS sequence"/>
</dbReference>
<dbReference type="AlphaFoldDB" id="A0A1H1KRX6"/>
<dbReference type="STRING" id="604330.SAMN04489857_0194"/>
<keyword evidence="3" id="KW-1185">Reference proteome</keyword>
<dbReference type="EMBL" id="FMZL01000002">
    <property type="protein sequence ID" value="SDC01343.1"/>
    <property type="molecule type" value="Genomic_DNA"/>
</dbReference>
<evidence type="ECO:0000313" key="4">
    <source>
        <dbReference type="Proteomes" id="UP000199480"/>
    </source>
</evidence>
<dbReference type="GO" id="GO:0006808">
    <property type="term" value="P:regulation of nitrogen utilization"/>
    <property type="evidence" value="ECO:0007669"/>
    <property type="project" value="InterPro"/>
</dbReference>
<dbReference type="GO" id="GO:0005524">
    <property type="term" value="F:ATP binding"/>
    <property type="evidence" value="ECO:0007669"/>
    <property type="project" value="TreeGrafter"/>
</dbReference>
<dbReference type="InterPro" id="IPR015867">
    <property type="entry name" value="N-reg_PII/ATP_PRibTrfase_C"/>
</dbReference>
<evidence type="ECO:0000313" key="2">
    <source>
        <dbReference type="EMBL" id="SDR65108.1"/>
    </source>
</evidence>
<dbReference type="PANTHER" id="PTHR30115">
    <property type="entry name" value="NITROGEN REGULATORY PROTEIN P-II"/>
    <property type="match status" value="1"/>
</dbReference>
<organism evidence="2 4">
    <name type="scientific">Parafannyhessea umbonata</name>
    <dbReference type="NCBI Taxonomy" id="604330"/>
    <lineage>
        <taxon>Bacteria</taxon>
        <taxon>Bacillati</taxon>
        <taxon>Actinomycetota</taxon>
        <taxon>Coriobacteriia</taxon>
        <taxon>Coriobacteriales</taxon>
        <taxon>Atopobiaceae</taxon>
        <taxon>Parafannyhessea</taxon>
    </lineage>
</organism>
<dbReference type="GeneID" id="78499574"/>
<gene>
    <name evidence="1" type="ORF">SAMN04487824_1027</name>
    <name evidence="2" type="ORF">SAMN04489857_0194</name>
</gene>
<reference evidence="2" key="2">
    <citation type="submission" date="2016-10" db="EMBL/GenBank/DDBJ databases">
        <authorList>
            <person name="de Groot N.N."/>
        </authorList>
    </citation>
    <scope>NUCLEOTIDE SEQUENCE [LARGE SCALE GENOMIC DNA]</scope>
    <source>
        <strain evidence="1">DSM 22619</strain>
        <strain evidence="2">DSM 22620</strain>
    </source>
</reference>
<dbReference type="SUPFAM" id="SSF54913">
    <property type="entry name" value="GlnB-like"/>
    <property type="match status" value="1"/>
</dbReference>
<dbReference type="PROSITE" id="PS51343">
    <property type="entry name" value="PII_GLNB_DOM"/>
    <property type="match status" value="1"/>
</dbReference>
<protein>
    <submittedName>
        <fullName evidence="2">Nitrogen regulatory protein P-II family</fullName>
    </submittedName>
</protein>
<dbReference type="Proteomes" id="UP000199480">
    <property type="component" value="Chromosome I"/>
</dbReference>
<sequence>MIKVEAIVREERLEDVKEALREIDVRGITVSQVMGCGTQLGYTHVVRGSKVSMNMLPKVKFEIVVSNEDWAQRATNAIVKAARTGEPGDGKVFWYPVARAVRIRTGERDMEAITPAPSQAEGEL</sequence>
<dbReference type="SMART" id="SM00938">
    <property type="entry name" value="P-II"/>
    <property type="match status" value="1"/>
</dbReference>
<dbReference type="PRINTS" id="PR00340">
    <property type="entry name" value="PIIGLNB"/>
</dbReference>
<name>A0A1H1KRX6_9ACTN</name>
<dbReference type="RefSeq" id="WP_090844700.1">
    <property type="nucleotide sequence ID" value="NZ_FMZL01000002.1"/>
</dbReference>
<reference evidence="3 4" key="1">
    <citation type="submission" date="2016-10" db="EMBL/GenBank/DDBJ databases">
        <authorList>
            <person name="Varghese N."/>
            <person name="Submissions S."/>
        </authorList>
    </citation>
    <scope>NUCLEOTIDE SEQUENCE [LARGE SCALE GENOMIC DNA]</scope>
    <source>
        <strain evidence="3">DSM 22619</strain>
        <strain evidence="4">DSM 22620</strain>
    </source>
</reference>
<dbReference type="Gene3D" id="3.30.70.120">
    <property type="match status" value="1"/>
</dbReference>
<dbReference type="OrthoDB" id="9802729at2"/>
<proteinExistence type="predicted"/>
<accession>A0A1H1KRX6</accession>
<dbReference type="Pfam" id="PF00543">
    <property type="entry name" value="P-II"/>
    <property type="match status" value="1"/>
</dbReference>
<dbReference type="InterPro" id="IPR011322">
    <property type="entry name" value="N-reg_PII-like_a/b"/>
</dbReference>
<evidence type="ECO:0000313" key="1">
    <source>
        <dbReference type="EMBL" id="SDC01343.1"/>
    </source>
</evidence>
<dbReference type="GO" id="GO:0005829">
    <property type="term" value="C:cytosol"/>
    <property type="evidence" value="ECO:0007669"/>
    <property type="project" value="TreeGrafter"/>
</dbReference>
<dbReference type="InterPro" id="IPR002187">
    <property type="entry name" value="N-reg_PII"/>
</dbReference>
<dbReference type="EMBL" id="LT629759">
    <property type="protein sequence ID" value="SDR65108.1"/>
    <property type="molecule type" value="Genomic_DNA"/>
</dbReference>